<dbReference type="AlphaFoldDB" id="A0AAW2ZCG7"/>
<dbReference type="InterPro" id="IPR031420">
    <property type="entry name" value="UPF0669"/>
</dbReference>
<keyword evidence="4 6" id="KW-0732">Signal</keyword>
<evidence type="ECO:0000313" key="8">
    <source>
        <dbReference type="Proteomes" id="UP001431209"/>
    </source>
</evidence>
<dbReference type="GO" id="GO:0005576">
    <property type="term" value="C:extracellular region"/>
    <property type="evidence" value="ECO:0007669"/>
    <property type="project" value="UniProtKB-SubCell"/>
</dbReference>
<keyword evidence="5" id="KW-0325">Glycoprotein</keyword>
<name>A0AAW2ZCG7_9EUKA</name>
<comment type="similarity">
    <text evidence="2">Belongs to the UPF0669 family.</text>
</comment>
<gene>
    <name evidence="7" type="ORF">AKO1_000834</name>
</gene>
<proteinExistence type="inferred from homology"/>
<dbReference type="Gene3D" id="2.60.120.380">
    <property type="match status" value="2"/>
</dbReference>
<evidence type="ECO:0000256" key="6">
    <source>
        <dbReference type="SAM" id="SignalP"/>
    </source>
</evidence>
<dbReference type="Proteomes" id="UP001431209">
    <property type="component" value="Unassembled WGS sequence"/>
</dbReference>
<evidence type="ECO:0000256" key="2">
    <source>
        <dbReference type="ARBA" id="ARBA00008960"/>
    </source>
</evidence>
<organism evidence="7 8">
    <name type="scientific">Acrasis kona</name>
    <dbReference type="NCBI Taxonomy" id="1008807"/>
    <lineage>
        <taxon>Eukaryota</taxon>
        <taxon>Discoba</taxon>
        <taxon>Heterolobosea</taxon>
        <taxon>Tetramitia</taxon>
        <taxon>Eutetramitia</taxon>
        <taxon>Acrasidae</taxon>
        <taxon>Acrasis</taxon>
    </lineage>
</organism>
<accession>A0AAW2ZCG7</accession>
<feature type="chain" id="PRO_5043699820" evidence="6">
    <location>
        <begin position="22"/>
        <end position="1141"/>
    </location>
</feature>
<evidence type="ECO:0000256" key="5">
    <source>
        <dbReference type="ARBA" id="ARBA00023180"/>
    </source>
</evidence>
<evidence type="ECO:0000256" key="1">
    <source>
        <dbReference type="ARBA" id="ARBA00004613"/>
    </source>
</evidence>
<reference evidence="7 8" key="1">
    <citation type="submission" date="2024-03" db="EMBL/GenBank/DDBJ databases">
        <title>The Acrasis kona genome and developmental transcriptomes reveal deep origins of eukaryotic multicellular pathways.</title>
        <authorList>
            <person name="Sheikh S."/>
            <person name="Fu C.-J."/>
            <person name="Brown M.W."/>
            <person name="Baldauf S.L."/>
        </authorList>
    </citation>
    <scope>NUCLEOTIDE SEQUENCE [LARGE SCALE GENOMIC DNA]</scope>
    <source>
        <strain evidence="7 8">ATCC MYA-3509</strain>
    </source>
</reference>
<dbReference type="PANTHER" id="PTHR31703">
    <property type="entry name" value="UPF0669 PROTEIN C6ORF120"/>
    <property type="match status" value="1"/>
</dbReference>
<comment type="caution">
    <text evidence="7">The sequence shown here is derived from an EMBL/GenBank/DDBJ whole genome shotgun (WGS) entry which is preliminary data.</text>
</comment>
<evidence type="ECO:0000313" key="7">
    <source>
        <dbReference type="EMBL" id="KAL0487436.1"/>
    </source>
</evidence>
<protein>
    <submittedName>
        <fullName evidence="7">Uncharacterized protein</fullName>
    </submittedName>
</protein>
<comment type="subcellular location">
    <subcellularLocation>
        <location evidence="1">Secreted</location>
    </subcellularLocation>
</comment>
<keyword evidence="8" id="KW-1185">Reference proteome</keyword>
<feature type="non-terminal residue" evidence="7">
    <location>
        <position position="1141"/>
    </location>
</feature>
<evidence type="ECO:0000256" key="3">
    <source>
        <dbReference type="ARBA" id="ARBA00022525"/>
    </source>
</evidence>
<dbReference type="PANTHER" id="PTHR31703:SF2">
    <property type="entry name" value="UPF0669 PROTEIN C6ORF120"/>
    <property type="match status" value="1"/>
</dbReference>
<sequence>MKGSLFTALILSLVAWATCQTETPYTELGVPTNGTVASQKLNYYVLDIDTLFKDVQRSDVITFALTSFVGDADLFISTTGRPDVVEATHQCRNCILQGSTPRSEVQQISKDSPQFPSGAGQKFYIGILGYASGASYYFNSFSDRATITDGHPQTGQTKRGKFVYFTYTRISNDPFVITVTPFSGDPDLYISQTTITPGPGSSTWSASSTGDDTITIDPSEPPAATSSVYYIGVRAFTDAYYTIYASSVKTYTQTVEGVPLYERLPASQTALFKTTVLQPQYLTVKVNPRSYRGDPDIYVTKSVEQGPPGPGNYLYAKTTVGDDELTFKAEPTTYYIGIKAYTTTTDFEVIVTSEHHSSELIDGTSLRGNNTDETTLKYYKFVNTDPENGLTVSVVPEGESSVSDFRLYAARNNAQPGPAKHEEEAVADPQNPGFKSINYNAPTQVGAYYLGVQGRGHFRVLANTNVSYTHLRDSEQVYGVTIGADMYKYFIFDAADFATQDFAVVVSPLEGGDVDLYVSIKDPKPKTSSYTWHSMRYGHDTVFIPSKDPKAESVVAPRFFVGVHNPSSSARRFNIRAFQSGYTQEIEDGVDVRGVVGIGESKHNYYVFRTPIPGMITIGLQLDFEHDSDADIYVSSTVEKPTRDHSDYKSIDFGNDVISIENSYYTTYYIAIAGVYAGIKETTPDGGIAYTLSVQQNYHRLSTYTTTVPMSVTKQDAVMQFKVPIYRGPENILVSLTLVSGRTRLFVNMNGTDATPQNHQLMKWGWPSNTMLIPTNDARATNGLWSIGVQALEPSSYYLRVTTPPDEANLQPSVPHVFAVGSKKINYYRFQMQQHSSKQNNTLSLRVMDGRADVYVNYFTNYYEMIKPSRQNYTLKIENRNSGILTLPSEEYSGLYVHVAVYGGDYEHNYFSLLLNTGNDYQILLDDQPQEHRTRANNDYNRFEVIKSYNKAKPIIANIGIESCDLNPAPLVYVSRSKKNVTDADKDVASHNPFDMPYMKDVNVNEKHDYIQVAKITQEAGQHEKVPSFYLAVRSPHGNVGSAYSIYTTTREERRPIHKNDDHLRGTFQDDKLTLHMDNATVTVNPHKKLFYDLYVYIPRNVDNAIVRQANLFTICGVKSYSRHVATYTGSDLPSIAVPQQ</sequence>
<feature type="signal peptide" evidence="6">
    <location>
        <begin position="1"/>
        <end position="21"/>
    </location>
</feature>
<dbReference type="EMBL" id="JAOPGA020001342">
    <property type="protein sequence ID" value="KAL0487436.1"/>
    <property type="molecule type" value="Genomic_DNA"/>
</dbReference>
<keyword evidence="3" id="KW-0964">Secreted</keyword>
<evidence type="ECO:0000256" key="4">
    <source>
        <dbReference type="ARBA" id="ARBA00022729"/>
    </source>
</evidence>